<dbReference type="Gene3D" id="3.40.50.300">
    <property type="entry name" value="P-loop containing nucleotide triphosphate hydrolases"/>
    <property type="match status" value="1"/>
</dbReference>
<name>A0A2I2G460_9EURO</name>
<dbReference type="RefSeq" id="XP_024702972.1">
    <property type="nucleotide sequence ID" value="XM_024853342.1"/>
</dbReference>
<dbReference type="InterPro" id="IPR027417">
    <property type="entry name" value="P-loop_NTPase"/>
</dbReference>
<proteinExistence type="predicted"/>
<accession>A0A2I2G460</accession>
<dbReference type="Proteomes" id="UP000234275">
    <property type="component" value="Unassembled WGS sequence"/>
</dbReference>
<feature type="domain" description="NadR/Ttd14 AAA" evidence="1">
    <location>
        <begin position="14"/>
        <end position="196"/>
    </location>
</feature>
<dbReference type="InterPro" id="IPR038727">
    <property type="entry name" value="NadR/Ttd14_AAA_dom"/>
</dbReference>
<dbReference type="Pfam" id="PF13521">
    <property type="entry name" value="AAA_28"/>
    <property type="match status" value="1"/>
</dbReference>
<evidence type="ECO:0000259" key="1">
    <source>
        <dbReference type="Pfam" id="PF13521"/>
    </source>
</evidence>
<dbReference type="SUPFAM" id="SSF52540">
    <property type="entry name" value="P-loop containing nucleoside triphosphate hydrolases"/>
    <property type="match status" value="1"/>
</dbReference>
<reference evidence="2 3" key="1">
    <citation type="submission" date="2016-12" db="EMBL/GenBank/DDBJ databases">
        <title>The genomes of Aspergillus section Nigri reveals drivers in fungal speciation.</title>
        <authorList>
            <consortium name="DOE Joint Genome Institute"/>
            <person name="Vesth T.C."/>
            <person name="Nybo J."/>
            <person name="Theobald S."/>
            <person name="Brandl J."/>
            <person name="Frisvad J.C."/>
            <person name="Nielsen K.F."/>
            <person name="Lyhne E.K."/>
            <person name="Kogle M.E."/>
            <person name="Kuo A."/>
            <person name="Riley R."/>
            <person name="Clum A."/>
            <person name="Nolan M."/>
            <person name="Lipzen A."/>
            <person name="Salamov A."/>
            <person name="Henrissat B."/>
            <person name="Wiebenga A."/>
            <person name="De Vries R.P."/>
            <person name="Grigoriev I.V."/>
            <person name="Mortensen U.H."/>
            <person name="Andersen M.R."/>
            <person name="Baker S.E."/>
        </authorList>
    </citation>
    <scope>NUCLEOTIDE SEQUENCE [LARGE SCALE GENOMIC DNA]</scope>
    <source>
        <strain evidence="2 3">IBT 23096</strain>
    </source>
</reference>
<dbReference type="VEuPathDB" id="FungiDB:P170DRAFT_476353"/>
<dbReference type="OrthoDB" id="6118920at2759"/>
<dbReference type="AlphaFoldDB" id="A0A2I2G460"/>
<evidence type="ECO:0000313" key="3">
    <source>
        <dbReference type="Proteomes" id="UP000234275"/>
    </source>
</evidence>
<dbReference type="EMBL" id="MSFO01000005">
    <property type="protein sequence ID" value="PLB47670.1"/>
    <property type="molecule type" value="Genomic_DNA"/>
</dbReference>
<protein>
    <recommendedName>
        <fullName evidence="1">NadR/Ttd14 AAA domain-containing protein</fullName>
    </recommendedName>
</protein>
<organism evidence="2 3">
    <name type="scientific">Aspergillus steynii IBT 23096</name>
    <dbReference type="NCBI Taxonomy" id="1392250"/>
    <lineage>
        <taxon>Eukaryota</taxon>
        <taxon>Fungi</taxon>
        <taxon>Dikarya</taxon>
        <taxon>Ascomycota</taxon>
        <taxon>Pezizomycotina</taxon>
        <taxon>Eurotiomycetes</taxon>
        <taxon>Eurotiomycetidae</taxon>
        <taxon>Eurotiales</taxon>
        <taxon>Aspergillaceae</taxon>
        <taxon>Aspergillus</taxon>
        <taxon>Aspergillus subgen. Circumdati</taxon>
    </lineage>
</organism>
<evidence type="ECO:0000313" key="2">
    <source>
        <dbReference type="EMBL" id="PLB47670.1"/>
    </source>
</evidence>
<gene>
    <name evidence="2" type="ORF">P170DRAFT_476353</name>
</gene>
<keyword evidence="3" id="KW-1185">Reference proteome</keyword>
<sequence length="213" mass="24456">MAYETEKPLKPKNVYIVGAHCTGKTTLIDALKEHFTPALCTEIFGTKTMHPYFLDEVVRLIMELEKRTADQVRDPIEGFKLQAHTLGTQFQFETVFNELWLLSDRSGIDPIVYAHFFLGSEASDRLVAMEEWDILRTKMKDGLVILCEPTNACWLSTDPVRVALHDLEEWRALGNAFKDWLDAQGIRYVPIPADLEKLEWRVQFVEGLIRSGI</sequence>
<dbReference type="GeneID" id="36561040"/>
<comment type="caution">
    <text evidence="2">The sequence shown here is derived from an EMBL/GenBank/DDBJ whole genome shotgun (WGS) entry which is preliminary data.</text>
</comment>